<feature type="domain" description="C2H2-type" evidence="9">
    <location>
        <begin position="78"/>
        <end position="106"/>
    </location>
</feature>
<feature type="domain" description="C2H2-type" evidence="9">
    <location>
        <begin position="133"/>
        <end position="156"/>
    </location>
</feature>
<feature type="domain" description="C2H2-type" evidence="9">
    <location>
        <begin position="164"/>
        <end position="192"/>
    </location>
</feature>
<dbReference type="Pfam" id="PF00096">
    <property type="entry name" value="zf-C2H2"/>
    <property type="match status" value="3"/>
</dbReference>
<dbReference type="PROSITE" id="PS50157">
    <property type="entry name" value="ZINC_FINGER_C2H2_2"/>
    <property type="match status" value="7"/>
</dbReference>
<feature type="region of interest" description="Disordered" evidence="8">
    <location>
        <begin position="33"/>
        <end position="62"/>
    </location>
</feature>
<dbReference type="InterPro" id="IPR036236">
    <property type="entry name" value="Znf_C2H2_sf"/>
</dbReference>
<dbReference type="RefSeq" id="XP_062716078.1">
    <property type="nucleotide sequence ID" value="XM_062860094.1"/>
</dbReference>
<keyword evidence="4 7" id="KW-0863">Zinc-finger</keyword>
<comment type="subcellular location">
    <subcellularLocation>
        <location evidence="1">Nucleus</location>
    </subcellularLocation>
</comment>
<proteinExistence type="predicted"/>
<dbReference type="Proteomes" id="UP000069940">
    <property type="component" value="Unassembled WGS sequence"/>
</dbReference>
<keyword evidence="6" id="KW-0539">Nucleus</keyword>
<protein>
    <recommendedName>
        <fullName evidence="9">C2H2-type domain-containing protein</fullName>
    </recommendedName>
</protein>
<reference evidence="11" key="1">
    <citation type="journal article" date="2015" name="Proc. Natl. Acad. Sci. U.S.A.">
        <title>Genome sequence of the Asian Tiger mosquito, Aedes albopictus, reveals insights into its biology, genetics, and evolution.</title>
        <authorList>
            <person name="Chen X.G."/>
            <person name="Jiang X."/>
            <person name="Gu J."/>
            <person name="Xu M."/>
            <person name="Wu Y."/>
            <person name="Deng Y."/>
            <person name="Zhang C."/>
            <person name="Bonizzoni M."/>
            <person name="Dermauw W."/>
            <person name="Vontas J."/>
            <person name="Armbruster P."/>
            <person name="Huang X."/>
            <person name="Yang Y."/>
            <person name="Zhang H."/>
            <person name="He W."/>
            <person name="Peng H."/>
            <person name="Liu Y."/>
            <person name="Wu K."/>
            <person name="Chen J."/>
            <person name="Lirakis M."/>
            <person name="Topalis P."/>
            <person name="Van Leeuwen T."/>
            <person name="Hall A.B."/>
            <person name="Jiang X."/>
            <person name="Thorpe C."/>
            <person name="Mueller R.L."/>
            <person name="Sun C."/>
            <person name="Waterhouse R.M."/>
            <person name="Yan G."/>
            <person name="Tu Z.J."/>
            <person name="Fang X."/>
            <person name="James A.A."/>
        </authorList>
    </citation>
    <scope>NUCLEOTIDE SEQUENCE [LARGE SCALE GENOMIC DNA]</scope>
    <source>
        <strain evidence="11">Foshan</strain>
    </source>
</reference>
<dbReference type="PANTHER" id="PTHR16515:SF66">
    <property type="entry name" value="C2H2-TYPE DOMAIN-CONTAINING PROTEIN"/>
    <property type="match status" value="1"/>
</dbReference>
<sequence>MVPLPTKIEMEHISNVNDTYFVENEPLSIKPEVVSSESDTDNETDQPVNEGSPADETLYGRPPLASITDEDIRLLCDMKCPFCSEQFEKYDLLKTHCRQVHNEKGYAICCSSKLHTFKRLKEHILVHIDPTAFRCNICDKNLTSMKNLIRHHNALHPAGGDKTYDCEVCSKKFTALYMLNDHVKFEHLRDQKFGCPHCSKRFISSKRLSDHVRVIHEKVTGMTCDICSKVFMGKCNLDRHRSTHSTVRVNCPICQQSLKNEWTLQKHLQRHREATMDLKCEFCDKRSPSLHALRQHIQTAHIQERNHRCTTCGKTFKRSTTLKAHMLIHTNELPIACDLCEKRCRTASLLHGHRKKYHPEVFEKRQQQKSMATTINLE</sequence>
<evidence type="ECO:0000313" key="10">
    <source>
        <dbReference type="EnsemblMetazoa" id="AALFPA23_014385.P20917"/>
    </source>
</evidence>
<keyword evidence="5" id="KW-0862">Zinc</keyword>
<dbReference type="PROSITE" id="PS00028">
    <property type="entry name" value="ZINC_FINGER_C2H2_1"/>
    <property type="match status" value="8"/>
</dbReference>
<dbReference type="InterPro" id="IPR013087">
    <property type="entry name" value="Znf_C2H2_type"/>
</dbReference>
<dbReference type="Gene3D" id="3.30.160.60">
    <property type="entry name" value="Classic Zinc Finger"/>
    <property type="match status" value="5"/>
</dbReference>
<feature type="domain" description="C2H2-type" evidence="9">
    <location>
        <begin position="307"/>
        <end position="334"/>
    </location>
</feature>
<reference evidence="10" key="2">
    <citation type="submission" date="2025-05" db="UniProtKB">
        <authorList>
            <consortium name="EnsemblMetazoa"/>
        </authorList>
    </citation>
    <scope>IDENTIFICATION</scope>
    <source>
        <strain evidence="10">Foshan</strain>
    </source>
</reference>
<evidence type="ECO:0000313" key="11">
    <source>
        <dbReference type="Proteomes" id="UP000069940"/>
    </source>
</evidence>
<keyword evidence="11" id="KW-1185">Reference proteome</keyword>
<evidence type="ECO:0000259" key="9">
    <source>
        <dbReference type="PROSITE" id="PS50157"/>
    </source>
</evidence>
<evidence type="ECO:0000256" key="1">
    <source>
        <dbReference type="ARBA" id="ARBA00004123"/>
    </source>
</evidence>
<name>A0ABM1Z2H2_AEDAL</name>
<dbReference type="RefSeq" id="XP_029731133.2">
    <property type="nucleotide sequence ID" value="XM_029875273.2"/>
</dbReference>
<dbReference type="EnsemblMetazoa" id="AALFPA23_014385.R20918">
    <property type="protein sequence ID" value="AALFPA23_014385.P20918"/>
    <property type="gene ID" value="AALFPA23_014385"/>
</dbReference>
<evidence type="ECO:0000256" key="3">
    <source>
        <dbReference type="ARBA" id="ARBA00022737"/>
    </source>
</evidence>
<feature type="domain" description="C2H2-type" evidence="9">
    <location>
        <begin position="222"/>
        <end position="249"/>
    </location>
</feature>
<dbReference type="EnsemblMetazoa" id="AALFPA23_014385.R20916">
    <property type="protein sequence ID" value="AALFPA23_014385.P20916"/>
    <property type="gene ID" value="AALFPA23_014385"/>
</dbReference>
<evidence type="ECO:0000256" key="4">
    <source>
        <dbReference type="ARBA" id="ARBA00022771"/>
    </source>
</evidence>
<dbReference type="RefSeq" id="XP_062716079.1">
    <property type="nucleotide sequence ID" value="XM_062860095.1"/>
</dbReference>
<evidence type="ECO:0000256" key="5">
    <source>
        <dbReference type="ARBA" id="ARBA00022833"/>
    </source>
</evidence>
<evidence type="ECO:0000256" key="2">
    <source>
        <dbReference type="ARBA" id="ARBA00022723"/>
    </source>
</evidence>
<dbReference type="SUPFAM" id="SSF57667">
    <property type="entry name" value="beta-beta-alpha zinc fingers"/>
    <property type="match status" value="4"/>
</dbReference>
<evidence type="ECO:0000256" key="7">
    <source>
        <dbReference type="PROSITE-ProRule" id="PRU00042"/>
    </source>
</evidence>
<evidence type="ECO:0000256" key="6">
    <source>
        <dbReference type="ARBA" id="ARBA00023242"/>
    </source>
</evidence>
<keyword evidence="2" id="KW-0479">Metal-binding</keyword>
<dbReference type="SMART" id="SM00355">
    <property type="entry name" value="ZnF_C2H2"/>
    <property type="match status" value="9"/>
</dbReference>
<dbReference type="GeneID" id="109399563"/>
<feature type="domain" description="C2H2-type" evidence="9">
    <location>
        <begin position="278"/>
        <end position="306"/>
    </location>
</feature>
<organism evidence="10 11">
    <name type="scientific">Aedes albopictus</name>
    <name type="common">Asian tiger mosquito</name>
    <name type="synonym">Stegomyia albopicta</name>
    <dbReference type="NCBI Taxonomy" id="7160"/>
    <lineage>
        <taxon>Eukaryota</taxon>
        <taxon>Metazoa</taxon>
        <taxon>Ecdysozoa</taxon>
        <taxon>Arthropoda</taxon>
        <taxon>Hexapoda</taxon>
        <taxon>Insecta</taxon>
        <taxon>Pterygota</taxon>
        <taxon>Neoptera</taxon>
        <taxon>Endopterygota</taxon>
        <taxon>Diptera</taxon>
        <taxon>Nematocera</taxon>
        <taxon>Culicoidea</taxon>
        <taxon>Culicidae</taxon>
        <taxon>Culicinae</taxon>
        <taxon>Aedini</taxon>
        <taxon>Aedes</taxon>
        <taxon>Stegomyia</taxon>
    </lineage>
</organism>
<feature type="domain" description="C2H2-type" evidence="9">
    <location>
        <begin position="193"/>
        <end position="216"/>
    </location>
</feature>
<evidence type="ECO:0000256" key="8">
    <source>
        <dbReference type="SAM" id="MobiDB-lite"/>
    </source>
</evidence>
<dbReference type="PANTHER" id="PTHR16515">
    <property type="entry name" value="PR DOMAIN ZINC FINGER PROTEIN"/>
    <property type="match status" value="1"/>
</dbReference>
<dbReference type="EnsemblMetazoa" id="AALFPA23_014385.R20917">
    <property type="protein sequence ID" value="AALFPA23_014385.P20917"/>
    <property type="gene ID" value="AALFPA23_014385"/>
</dbReference>
<keyword evidence="3" id="KW-0677">Repeat</keyword>
<accession>A0ABM1Z2H2</accession>
<dbReference type="InterPro" id="IPR050331">
    <property type="entry name" value="Zinc_finger"/>
</dbReference>